<proteinExistence type="predicted"/>
<dbReference type="AlphaFoldDB" id="A0A8J6NK77"/>
<sequence length="294" mass="32087">MDEISLGFIAFAAGSELYLKDLRDRLKGIAWVTTGLVLSTSIFGTLAFFFLTDLIPFTQNMSVTSRIAISILAGAILVARSPSSAIAIVNELRAKGPFTQTILGVTVIMDVVVIILFAFNSEIADALLTNISLNAGFVLLLFGELALSIFLGYLLGKLIQLLLSIKIRRVSKAIITLMLGYSVFISSTFLRHFSHNQLGTELLLEPLLICMVASFFVINWTPHRDQMLEILHKTGPTIYILFFTLTGASLALDVLSKTWQIALALFFIRLVSVFIGSFTGGTIAGEPMKNNAVS</sequence>
<evidence type="ECO:0000256" key="4">
    <source>
        <dbReference type="ARBA" id="ARBA00023136"/>
    </source>
</evidence>
<evidence type="ECO:0000256" key="3">
    <source>
        <dbReference type="ARBA" id="ARBA00022989"/>
    </source>
</evidence>
<evidence type="ECO:0000313" key="8">
    <source>
        <dbReference type="Proteomes" id="UP000614469"/>
    </source>
</evidence>
<feature type="transmembrane region" description="Helical" evidence="5">
    <location>
        <begin position="101"/>
        <end position="119"/>
    </location>
</feature>
<feature type="transmembrane region" description="Helical" evidence="5">
    <location>
        <begin position="202"/>
        <end position="218"/>
    </location>
</feature>
<dbReference type="GO" id="GO:1902600">
    <property type="term" value="P:proton transmembrane transport"/>
    <property type="evidence" value="ECO:0007669"/>
    <property type="project" value="InterPro"/>
</dbReference>
<evidence type="ECO:0000256" key="5">
    <source>
        <dbReference type="SAM" id="Phobius"/>
    </source>
</evidence>
<dbReference type="InterPro" id="IPR038770">
    <property type="entry name" value="Na+/solute_symporter_sf"/>
</dbReference>
<feature type="transmembrane region" description="Helical" evidence="5">
    <location>
        <begin position="173"/>
        <end position="190"/>
    </location>
</feature>
<comment type="subcellular location">
    <subcellularLocation>
        <location evidence="1">Membrane</location>
        <topology evidence="1">Multi-pass membrane protein</topology>
    </subcellularLocation>
</comment>
<name>A0A8J6NK77_9CHLR</name>
<dbReference type="EMBL" id="JACNJN010000061">
    <property type="protein sequence ID" value="MBC8334375.1"/>
    <property type="molecule type" value="Genomic_DNA"/>
</dbReference>
<gene>
    <name evidence="7" type="ORF">H8E29_03840</name>
</gene>
<keyword evidence="4 5" id="KW-0472">Membrane</keyword>
<evidence type="ECO:0000313" key="7">
    <source>
        <dbReference type="EMBL" id="MBC8334375.1"/>
    </source>
</evidence>
<organism evidence="7 8">
    <name type="scientific">Candidatus Desulfolinea nitratireducens</name>
    <dbReference type="NCBI Taxonomy" id="2841698"/>
    <lineage>
        <taxon>Bacteria</taxon>
        <taxon>Bacillati</taxon>
        <taxon>Chloroflexota</taxon>
        <taxon>Anaerolineae</taxon>
        <taxon>Anaerolineales</taxon>
        <taxon>Anaerolineales incertae sedis</taxon>
        <taxon>Candidatus Desulfolinea</taxon>
    </lineage>
</organism>
<keyword evidence="2 5" id="KW-0812">Transmembrane</keyword>
<evidence type="ECO:0000256" key="2">
    <source>
        <dbReference type="ARBA" id="ARBA00022692"/>
    </source>
</evidence>
<dbReference type="PANTHER" id="PTHR43021">
    <property type="entry name" value="NA(+)/H(+) ANTIPORTER-RELATED"/>
    <property type="match status" value="1"/>
</dbReference>
<evidence type="ECO:0000256" key="1">
    <source>
        <dbReference type="ARBA" id="ARBA00004141"/>
    </source>
</evidence>
<feature type="transmembrane region" description="Helical" evidence="5">
    <location>
        <begin position="67"/>
        <end position="89"/>
    </location>
</feature>
<feature type="transmembrane region" description="Helical" evidence="5">
    <location>
        <begin position="29"/>
        <end position="55"/>
    </location>
</feature>
<feature type="transmembrane region" description="Helical" evidence="5">
    <location>
        <begin position="131"/>
        <end position="153"/>
    </location>
</feature>
<keyword evidence="3 5" id="KW-1133">Transmembrane helix</keyword>
<dbReference type="GO" id="GO:0016020">
    <property type="term" value="C:membrane"/>
    <property type="evidence" value="ECO:0007669"/>
    <property type="project" value="UniProtKB-SubCell"/>
</dbReference>
<accession>A0A8J6NK77</accession>
<dbReference type="InterPro" id="IPR006153">
    <property type="entry name" value="Cation/H_exchanger_TM"/>
</dbReference>
<feature type="transmembrane region" description="Helical" evidence="5">
    <location>
        <begin position="238"/>
        <end position="255"/>
    </location>
</feature>
<evidence type="ECO:0000259" key="6">
    <source>
        <dbReference type="Pfam" id="PF00999"/>
    </source>
</evidence>
<dbReference type="GO" id="GO:0015297">
    <property type="term" value="F:antiporter activity"/>
    <property type="evidence" value="ECO:0007669"/>
    <property type="project" value="InterPro"/>
</dbReference>
<dbReference type="Proteomes" id="UP000614469">
    <property type="component" value="Unassembled WGS sequence"/>
</dbReference>
<feature type="transmembrane region" description="Helical" evidence="5">
    <location>
        <begin position="262"/>
        <end position="284"/>
    </location>
</feature>
<dbReference type="Gene3D" id="1.20.1530.20">
    <property type="match status" value="1"/>
</dbReference>
<reference evidence="7 8" key="1">
    <citation type="submission" date="2020-08" db="EMBL/GenBank/DDBJ databases">
        <title>Bridging the membrane lipid divide: bacteria of the FCB group superphylum have the potential to synthesize archaeal ether lipids.</title>
        <authorList>
            <person name="Villanueva L."/>
            <person name="Von Meijenfeldt F.A.B."/>
            <person name="Westbye A.B."/>
            <person name="Yadav S."/>
            <person name="Hopmans E.C."/>
            <person name="Dutilh B.E."/>
            <person name="Sinninghe Damste J.S."/>
        </authorList>
    </citation>
    <scope>NUCLEOTIDE SEQUENCE [LARGE SCALE GENOMIC DNA]</scope>
    <source>
        <strain evidence="7">NIOZ-UU36</strain>
    </source>
</reference>
<comment type="caution">
    <text evidence="7">The sequence shown here is derived from an EMBL/GenBank/DDBJ whole genome shotgun (WGS) entry which is preliminary data.</text>
</comment>
<dbReference type="PANTHER" id="PTHR43021:SF2">
    <property type="entry name" value="CATION_H+ EXCHANGER DOMAIN-CONTAINING PROTEIN"/>
    <property type="match status" value="1"/>
</dbReference>
<protein>
    <submittedName>
        <fullName evidence="7">Cation:proton antiporter</fullName>
    </submittedName>
</protein>
<feature type="domain" description="Cation/H+ exchanger transmembrane" evidence="6">
    <location>
        <begin position="4"/>
        <end position="289"/>
    </location>
</feature>
<dbReference type="Pfam" id="PF00999">
    <property type="entry name" value="Na_H_Exchanger"/>
    <property type="match status" value="1"/>
</dbReference>